<dbReference type="OrthoDB" id="406838at2759"/>
<sequence length="361" mass="39670">MAFDMTFLNTFCFALTVTAVAGTCLSSVSWEDPRVDVFGASSSSIWHKFYTGWDWQPSGSFEQIPAPDASCPSVSSWGAGRLDIVYVNASGGNVLHKYYEHSWGPSWEGVEDLGGNFTSLTTNSWGSGRLDIVARTPEGAYMHKAWTGSAWYPAGKGWEDFGGNFEGPPAAASWSAGRLDIVGVGAENGTLLHKYWQDGWSSWEDLKGGPFVGAPSITSWGPGRFDIWAVKDKDLNHLFWDGSQYRGWEKLGGVSQVPQVVHWNATKIDIIAKLDDGYFIKSWDGDSWNPADGWSPLASSFSSEPSVVAKRGTNFLSVFGIDKNSELRSQVWTGYDWQPAANKTWSLGLLKGSEVFRPEEL</sequence>
<dbReference type="SUPFAM" id="SSF89372">
    <property type="entry name" value="Fucose-specific lectin"/>
    <property type="match status" value="2"/>
</dbReference>
<comment type="caution">
    <text evidence="2">The sequence shown here is derived from an EMBL/GenBank/DDBJ whole genome shotgun (WGS) entry which is preliminary data.</text>
</comment>
<dbReference type="Gene3D" id="2.120.10.70">
    <property type="entry name" value="Fucose-specific lectin"/>
    <property type="match status" value="2"/>
</dbReference>
<evidence type="ECO:0000313" key="2">
    <source>
        <dbReference type="EMBL" id="KAH7327794.1"/>
    </source>
</evidence>
<dbReference type="Proteomes" id="UP000813444">
    <property type="component" value="Unassembled WGS sequence"/>
</dbReference>
<accession>A0A8K0WWU2</accession>
<feature type="chain" id="PRO_5035477002" description="Fucose-specific lectin" evidence="1">
    <location>
        <begin position="23"/>
        <end position="361"/>
    </location>
</feature>
<feature type="signal peptide" evidence="1">
    <location>
        <begin position="1"/>
        <end position="22"/>
    </location>
</feature>
<proteinExistence type="predicted"/>
<dbReference type="EMBL" id="JAGPNK010000001">
    <property type="protein sequence ID" value="KAH7327794.1"/>
    <property type="molecule type" value="Genomic_DNA"/>
</dbReference>
<organism evidence="2 3">
    <name type="scientific">Stachybotrys elegans</name>
    <dbReference type="NCBI Taxonomy" id="80388"/>
    <lineage>
        <taxon>Eukaryota</taxon>
        <taxon>Fungi</taxon>
        <taxon>Dikarya</taxon>
        <taxon>Ascomycota</taxon>
        <taxon>Pezizomycotina</taxon>
        <taxon>Sordariomycetes</taxon>
        <taxon>Hypocreomycetidae</taxon>
        <taxon>Hypocreales</taxon>
        <taxon>Stachybotryaceae</taxon>
        <taxon>Stachybotrys</taxon>
    </lineage>
</organism>
<protein>
    <recommendedName>
        <fullName evidence="4">Fucose-specific lectin</fullName>
    </recommendedName>
</protein>
<keyword evidence="3" id="KW-1185">Reference proteome</keyword>
<dbReference type="AlphaFoldDB" id="A0A8K0WWU2"/>
<evidence type="ECO:0000256" key="1">
    <source>
        <dbReference type="SAM" id="SignalP"/>
    </source>
</evidence>
<keyword evidence="1" id="KW-0732">Signal</keyword>
<evidence type="ECO:0000313" key="3">
    <source>
        <dbReference type="Proteomes" id="UP000813444"/>
    </source>
</evidence>
<reference evidence="2" key="1">
    <citation type="journal article" date="2021" name="Nat. Commun.">
        <title>Genetic determinants of endophytism in the Arabidopsis root mycobiome.</title>
        <authorList>
            <person name="Mesny F."/>
            <person name="Miyauchi S."/>
            <person name="Thiergart T."/>
            <person name="Pickel B."/>
            <person name="Atanasova L."/>
            <person name="Karlsson M."/>
            <person name="Huettel B."/>
            <person name="Barry K.W."/>
            <person name="Haridas S."/>
            <person name="Chen C."/>
            <person name="Bauer D."/>
            <person name="Andreopoulos W."/>
            <person name="Pangilinan J."/>
            <person name="LaButti K."/>
            <person name="Riley R."/>
            <person name="Lipzen A."/>
            <person name="Clum A."/>
            <person name="Drula E."/>
            <person name="Henrissat B."/>
            <person name="Kohler A."/>
            <person name="Grigoriev I.V."/>
            <person name="Martin F.M."/>
            <person name="Hacquard S."/>
        </authorList>
    </citation>
    <scope>NUCLEOTIDE SEQUENCE</scope>
    <source>
        <strain evidence="2">MPI-CAGE-CH-0235</strain>
    </source>
</reference>
<gene>
    <name evidence="2" type="ORF">B0I35DRAFT_1407</name>
</gene>
<name>A0A8K0WWU2_9HYPO</name>
<evidence type="ECO:0008006" key="4">
    <source>
        <dbReference type="Google" id="ProtNLM"/>
    </source>
</evidence>